<dbReference type="PANTHER" id="PTHR30136:SF24">
    <property type="entry name" value="HTH-TYPE TRANSCRIPTIONAL REPRESSOR ALLR"/>
    <property type="match status" value="1"/>
</dbReference>
<dbReference type="PANTHER" id="PTHR30136">
    <property type="entry name" value="HELIX-TURN-HELIX TRANSCRIPTIONAL REGULATOR, ICLR FAMILY"/>
    <property type="match status" value="1"/>
</dbReference>
<dbReference type="EMBL" id="JAEKJY010000001">
    <property type="protein sequence ID" value="MBN8233790.1"/>
    <property type="molecule type" value="Genomic_DNA"/>
</dbReference>
<dbReference type="InterPro" id="IPR029016">
    <property type="entry name" value="GAF-like_dom_sf"/>
</dbReference>
<protein>
    <submittedName>
        <fullName evidence="6">IclR family transcriptional regulator</fullName>
    </submittedName>
</protein>
<accession>A0ABS3DR30</accession>
<dbReference type="SUPFAM" id="SSF55781">
    <property type="entry name" value="GAF domain-like"/>
    <property type="match status" value="1"/>
</dbReference>
<dbReference type="InterPro" id="IPR036388">
    <property type="entry name" value="WH-like_DNA-bd_sf"/>
</dbReference>
<evidence type="ECO:0000256" key="2">
    <source>
        <dbReference type="ARBA" id="ARBA00023125"/>
    </source>
</evidence>
<keyword evidence="3" id="KW-0804">Transcription</keyword>
<dbReference type="InterPro" id="IPR036390">
    <property type="entry name" value="WH_DNA-bd_sf"/>
</dbReference>
<dbReference type="Gene3D" id="1.10.10.10">
    <property type="entry name" value="Winged helix-like DNA-binding domain superfamily/Winged helix DNA-binding domain"/>
    <property type="match status" value="1"/>
</dbReference>
<evidence type="ECO:0000256" key="3">
    <source>
        <dbReference type="ARBA" id="ARBA00023163"/>
    </source>
</evidence>
<organism evidence="6 7">
    <name type="scientific">Halobacillus kuroshimensis</name>
    <dbReference type="NCBI Taxonomy" id="302481"/>
    <lineage>
        <taxon>Bacteria</taxon>
        <taxon>Bacillati</taxon>
        <taxon>Bacillota</taxon>
        <taxon>Bacilli</taxon>
        <taxon>Bacillales</taxon>
        <taxon>Bacillaceae</taxon>
        <taxon>Halobacillus</taxon>
    </lineage>
</organism>
<dbReference type="PROSITE" id="PS51077">
    <property type="entry name" value="HTH_ICLR"/>
    <property type="match status" value="1"/>
</dbReference>
<dbReference type="SUPFAM" id="SSF46785">
    <property type="entry name" value="Winged helix' DNA-binding domain"/>
    <property type="match status" value="1"/>
</dbReference>
<dbReference type="InterPro" id="IPR014757">
    <property type="entry name" value="Tscrpt_reg_IclR_C"/>
</dbReference>
<dbReference type="InterPro" id="IPR050707">
    <property type="entry name" value="HTH_MetabolicPath_Reg"/>
</dbReference>
<evidence type="ECO:0000313" key="7">
    <source>
        <dbReference type="Proteomes" id="UP000663970"/>
    </source>
</evidence>
<sequence>MMMKQYEAATLKKGLRILDALTEKDMTLTDVMHHFSFKKSTAFRLLYTLESMGYIKKTGHVYRSSHKTGAGLDQYEPMFNWLSVPPLIEMSEEVEETAYVGVLYKTDVVTAQVVDGPHSIRAHSRVGDRSPVHLSALGKVMLAFLGEEQQSRVLEELKLTPNTDRTFVDSHLFKEHLKVIRSQGYAVDDEETEKGLRCIAAPVILQGKVIAAIAVSGPAERLHRKRDKSVGKALTACSTLLAQLFETAKSS</sequence>
<dbReference type="RefSeq" id="WP_206931777.1">
    <property type="nucleotide sequence ID" value="NZ_JAEKJY010000001.1"/>
</dbReference>
<name>A0ABS3DR30_9BACI</name>
<dbReference type="InterPro" id="IPR005471">
    <property type="entry name" value="Tscrpt_reg_IclR_N"/>
</dbReference>
<dbReference type="PROSITE" id="PS51078">
    <property type="entry name" value="ICLR_ED"/>
    <property type="match status" value="1"/>
</dbReference>
<comment type="caution">
    <text evidence="6">The sequence shown here is derived from an EMBL/GenBank/DDBJ whole genome shotgun (WGS) entry which is preliminary data.</text>
</comment>
<evidence type="ECO:0000313" key="6">
    <source>
        <dbReference type="EMBL" id="MBN8233790.1"/>
    </source>
</evidence>
<dbReference type="Gene3D" id="3.30.450.40">
    <property type="match status" value="1"/>
</dbReference>
<dbReference type="Pfam" id="PF01614">
    <property type="entry name" value="IclR_C"/>
    <property type="match status" value="1"/>
</dbReference>
<dbReference type="Pfam" id="PF09339">
    <property type="entry name" value="HTH_IclR"/>
    <property type="match status" value="1"/>
</dbReference>
<keyword evidence="1" id="KW-0805">Transcription regulation</keyword>
<feature type="domain" description="HTH iclR-type" evidence="4">
    <location>
        <begin position="8"/>
        <end position="70"/>
    </location>
</feature>
<evidence type="ECO:0000259" key="5">
    <source>
        <dbReference type="PROSITE" id="PS51078"/>
    </source>
</evidence>
<reference evidence="6 7" key="1">
    <citation type="submission" date="2020-12" db="EMBL/GenBank/DDBJ databases">
        <title>Oil enriched cultivation method for isolating marine PHA-producing bacteria.</title>
        <authorList>
            <person name="Zheng W."/>
            <person name="Yu S."/>
            <person name="Huang Y."/>
        </authorList>
    </citation>
    <scope>NUCLEOTIDE SEQUENCE [LARGE SCALE GENOMIC DNA]</scope>
    <source>
        <strain evidence="6 7">SY-2-6</strain>
    </source>
</reference>
<feature type="domain" description="IclR-ED" evidence="5">
    <location>
        <begin position="63"/>
        <end position="251"/>
    </location>
</feature>
<evidence type="ECO:0000259" key="4">
    <source>
        <dbReference type="PROSITE" id="PS51077"/>
    </source>
</evidence>
<dbReference type="SMART" id="SM00346">
    <property type="entry name" value="HTH_ICLR"/>
    <property type="match status" value="1"/>
</dbReference>
<evidence type="ECO:0000256" key="1">
    <source>
        <dbReference type="ARBA" id="ARBA00023015"/>
    </source>
</evidence>
<keyword evidence="2" id="KW-0238">DNA-binding</keyword>
<keyword evidence="7" id="KW-1185">Reference proteome</keyword>
<gene>
    <name evidence="6" type="ORF">JF544_00960</name>
</gene>
<dbReference type="Proteomes" id="UP000663970">
    <property type="component" value="Unassembled WGS sequence"/>
</dbReference>
<proteinExistence type="predicted"/>